<evidence type="ECO:0000256" key="5">
    <source>
        <dbReference type="SAM" id="SignalP"/>
    </source>
</evidence>
<dbReference type="EMBL" id="SNXZ01000013">
    <property type="protein sequence ID" value="TDP89387.1"/>
    <property type="molecule type" value="Genomic_DNA"/>
</dbReference>
<evidence type="ECO:0000313" key="8">
    <source>
        <dbReference type="EMBL" id="TDP89387.1"/>
    </source>
</evidence>
<feature type="domain" description="AB hydrolase-1" evidence="6">
    <location>
        <begin position="96"/>
        <end position="269"/>
    </location>
</feature>
<dbReference type="InterPro" id="IPR051601">
    <property type="entry name" value="Serine_prot/Carboxylest_S33"/>
</dbReference>
<keyword evidence="3" id="KW-0378">Hydrolase</keyword>
<comment type="caution">
    <text evidence="8">The sequence shown here is derived from an EMBL/GenBank/DDBJ whole genome shotgun (WGS) entry which is preliminary data.</text>
</comment>
<dbReference type="SUPFAM" id="SSF53474">
    <property type="entry name" value="alpha/beta-Hydrolases"/>
    <property type="match status" value="1"/>
</dbReference>
<reference evidence="8 9" key="1">
    <citation type="submission" date="2019-03" db="EMBL/GenBank/DDBJ databases">
        <title>Genomic Encyclopedia of Type Strains, Phase IV (KMG-IV): sequencing the most valuable type-strain genomes for metagenomic binning, comparative biology and taxonomic classification.</title>
        <authorList>
            <person name="Goeker M."/>
        </authorList>
    </citation>
    <scope>NUCLEOTIDE SEQUENCE [LARGE SCALE GENOMIC DNA]</scope>
    <source>
        <strain evidence="8 9">DSM 45361</strain>
    </source>
</reference>
<evidence type="ECO:0000259" key="7">
    <source>
        <dbReference type="Pfam" id="PF08386"/>
    </source>
</evidence>
<dbReference type="Pfam" id="PF00561">
    <property type="entry name" value="Abhydrolase_1"/>
    <property type="match status" value="1"/>
</dbReference>
<evidence type="ECO:0000256" key="1">
    <source>
        <dbReference type="ARBA" id="ARBA00010088"/>
    </source>
</evidence>
<protein>
    <submittedName>
        <fullName evidence="8">TAP-like protein</fullName>
    </submittedName>
</protein>
<dbReference type="InterPro" id="IPR029058">
    <property type="entry name" value="AB_hydrolase_fold"/>
</dbReference>
<accession>A0A4R6RSW1</accession>
<dbReference type="InterPro" id="IPR013595">
    <property type="entry name" value="Pept_S33_TAP-like_C"/>
</dbReference>
<feature type="signal peptide" evidence="5">
    <location>
        <begin position="1"/>
        <end position="34"/>
    </location>
</feature>
<dbReference type="InterPro" id="IPR000073">
    <property type="entry name" value="AB_hydrolase_1"/>
</dbReference>
<feature type="chain" id="PRO_5020501787" evidence="5">
    <location>
        <begin position="35"/>
        <end position="536"/>
    </location>
</feature>
<evidence type="ECO:0000256" key="2">
    <source>
        <dbReference type="ARBA" id="ARBA00022729"/>
    </source>
</evidence>
<keyword evidence="9" id="KW-1185">Reference proteome</keyword>
<dbReference type="GO" id="GO:0016787">
    <property type="term" value="F:hydrolase activity"/>
    <property type="evidence" value="ECO:0007669"/>
    <property type="project" value="UniProtKB-KW"/>
</dbReference>
<evidence type="ECO:0000259" key="6">
    <source>
        <dbReference type="Pfam" id="PF00561"/>
    </source>
</evidence>
<name>A0A4R6RSW1_LABRH</name>
<gene>
    <name evidence="8" type="ORF">EV186_11334</name>
</gene>
<dbReference type="AlphaFoldDB" id="A0A4R6RSW1"/>
<feature type="compositionally biased region" description="Polar residues" evidence="4">
    <location>
        <begin position="511"/>
        <end position="521"/>
    </location>
</feature>
<evidence type="ECO:0000256" key="3">
    <source>
        <dbReference type="ARBA" id="ARBA00022801"/>
    </source>
</evidence>
<sequence length="536" mass="58776">MGPSYEGDDVKKLVSAAVATIMTVAVLAAPSAAAAPAPVRSAIQWGPCASRTLTQAGAQCAMVSVPLDYRHPDGARIKLAVSRVKHTVPDSKYQGVMLVNPGGPGSPGLELSVLGQYVPNGAGAAYDWIGFDPRGVGSSVPALTCDPDYFGFDRPYYVPIGPRLEWTWRTRAAGYAHDCKRNGELLHHMRTTDSVQDMESLRTLLGANQLSYYGFSYGTYLGQVYATLHPDRVHRMVLDGNVDPKDVWYQANLNQDPAMERNIEIYFDWIAKHDAVYHLGTRGWQVEHRFYATQEKLIHHPAGGLVGPDELTEVFVAAAYYVFGWEDIAEAFSAYVNHGDWKPLRDLYAGVNPQGEDNSYAVYSATQCSDAPWPTNWHRWRLDNWWTFFHAPFETWGNAWYNAPCASWPVRPGEPVRVDGSKAPGILLISETFDAATPFAGSLEVRTLFPKSTLVEGVDGTTHAGSLFGDACVDNAIADYLATGAQPDRQRGRGSDKKCAPLRQPDPTALTPRSANGTPVMSPQLRKQLFGMGGHP</sequence>
<dbReference type="PANTHER" id="PTHR43248:SF29">
    <property type="entry name" value="TRIPEPTIDYL AMINOPEPTIDASE"/>
    <property type="match status" value="1"/>
</dbReference>
<feature type="domain" description="Peptidase S33 tripeptidyl aminopeptidase-like C-terminal" evidence="7">
    <location>
        <begin position="393"/>
        <end position="489"/>
    </location>
</feature>
<proteinExistence type="inferred from homology"/>
<dbReference type="Gene3D" id="3.40.50.1820">
    <property type="entry name" value="alpha/beta hydrolase"/>
    <property type="match status" value="1"/>
</dbReference>
<feature type="compositionally biased region" description="Basic and acidic residues" evidence="4">
    <location>
        <begin position="488"/>
        <end position="499"/>
    </location>
</feature>
<evidence type="ECO:0000256" key="4">
    <source>
        <dbReference type="SAM" id="MobiDB-lite"/>
    </source>
</evidence>
<feature type="region of interest" description="Disordered" evidence="4">
    <location>
        <begin position="484"/>
        <end position="536"/>
    </location>
</feature>
<dbReference type="PANTHER" id="PTHR43248">
    <property type="entry name" value="2-SUCCINYL-6-HYDROXY-2,4-CYCLOHEXADIENE-1-CARBOXYLATE SYNTHASE"/>
    <property type="match status" value="1"/>
</dbReference>
<evidence type="ECO:0000313" key="9">
    <source>
        <dbReference type="Proteomes" id="UP000295444"/>
    </source>
</evidence>
<dbReference type="Pfam" id="PF08386">
    <property type="entry name" value="Abhydrolase_4"/>
    <property type="match status" value="1"/>
</dbReference>
<keyword evidence="2 5" id="KW-0732">Signal</keyword>
<dbReference type="Proteomes" id="UP000295444">
    <property type="component" value="Unassembled WGS sequence"/>
</dbReference>
<organism evidence="8 9">
    <name type="scientific">Labedaea rhizosphaerae</name>
    <dbReference type="NCBI Taxonomy" id="598644"/>
    <lineage>
        <taxon>Bacteria</taxon>
        <taxon>Bacillati</taxon>
        <taxon>Actinomycetota</taxon>
        <taxon>Actinomycetes</taxon>
        <taxon>Pseudonocardiales</taxon>
        <taxon>Pseudonocardiaceae</taxon>
        <taxon>Labedaea</taxon>
    </lineage>
</organism>
<comment type="similarity">
    <text evidence="1">Belongs to the peptidase S33 family.</text>
</comment>